<evidence type="ECO:0000313" key="5">
    <source>
        <dbReference type="Proteomes" id="UP000198341"/>
    </source>
</evidence>
<dbReference type="RefSeq" id="XP_007514852.1">
    <property type="nucleotide sequence ID" value="XM_007514790.1"/>
</dbReference>
<sequence>MSSLHVGLKQRKKKEKRGGVRERVLSERRSRGRRRNTTQMTGTTQTVVSMRHSSRLECNNTKDGNKKMHIHQGEGNENSVPPRSPARGKKETLALQKRDSSASVETEEEEDNSSFGGGLRNENTNEKGAVGSAQQNQSEEKKSAQTREKGNDEDEDEDDIETKPLSAFEQKLKNKKPISTDPKTFDPDTVLKIDEDFSKKAMSLGYELGTIKHSAYALLAMAGPGGMTVANIVSIAKRLDLYNWGTCKTPNNSVTAALSQDAHFQRVAPSTYALKEHVPDDLCTASIAHKAAHTKKKEERRETGRNATTTSSGGGDFNMMGGGGGGHTKLQDRNYHHQKAVEQAKKRKAVAMYESEEDEYFDGPAFLFRARSETRDQENSEEENEDRYDERRENYHTRRIQHEEEPPFAYKDVAERLALECFRRRADLQPEIYRNCQLPSSSAGSGDGERTPMNAARADSDNIVSKKNAPNTVEHMVNEPNEPVNCDATVAASCLAFFPAVSTPGIVATRQRDAICATPPEPTEAFSRANLWKNEVGLVKQLEGFEAINGGLVAQRGGLSASSSQQQQQRKKTTVANKRSKLGEKKEKQQQQNKVAAKIKKSSSDNSMKSRSASGEETCYHRLPRWVLDQYMESHNVAANQ</sequence>
<feature type="compositionally biased region" description="Basic and acidic residues" evidence="2">
    <location>
        <begin position="88"/>
        <end position="100"/>
    </location>
</feature>
<organism evidence="4 5">
    <name type="scientific">Bathycoccus prasinos</name>
    <dbReference type="NCBI Taxonomy" id="41875"/>
    <lineage>
        <taxon>Eukaryota</taxon>
        <taxon>Viridiplantae</taxon>
        <taxon>Chlorophyta</taxon>
        <taxon>Mamiellophyceae</taxon>
        <taxon>Mamiellales</taxon>
        <taxon>Bathycoccaceae</taxon>
        <taxon>Bathycoccus</taxon>
    </lineage>
</organism>
<dbReference type="Pfam" id="PF05066">
    <property type="entry name" value="HARE-HTH"/>
    <property type="match status" value="1"/>
</dbReference>
<evidence type="ECO:0000256" key="1">
    <source>
        <dbReference type="ARBA" id="ARBA00023163"/>
    </source>
</evidence>
<evidence type="ECO:0000256" key="2">
    <source>
        <dbReference type="SAM" id="MobiDB-lite"/>
    </source>
</evidence>
<name>K8EB08_9CHLO</name>
<keyword evidence="1" id="KW-0804">Transcription</keyword>
<dbReference type="Proteomes" id="UP000198341">
    <property type="component" value="Chromosome 2"/>
</dbReference>
<dbReference type="STRING" id="41875.K8EB08"/>
<dbReference type="eggNOG" id="ENOG502QQYM">
    <property type="taxonomic scope" value="Eukaryota"/>
</dbReference>
<accession>K8EB08</accession>
<dbReference type="GO" id="GO:0006357">
    <property type="term" value="P:regulation of transcription by RNA polymerase II"/>
    <property type="evidence" value="ECO:0007669"/>
    <property type="project" value="InterPro"/>
</dbReference>
<dbReference type="PROSITE" id="PS51913">
    <property type="entry name" value="HTH_HARE"/>
    <property type="match status" value="1"/>
</dbReference>
<feature type="region of interest" description="Disordered" evidence="2">
    <location>
        <begin position="291"/>
        <end position="324"/>
    </location>
</feature>
<feature type="domain" description="HTH HARE-type" evidence="3">
    <location>
        <begin position="209"/>
        <end position="277"/>
    </location>
</feature>
<proteinExistence type="predicted"/>
<dbReference type="AlphaFoldDB" id="K8EB08"/>
<feature type="compositionally biased region" description="Low complexity" evidence="2">
    <location>
        <begin position="604"/>
        <end position="613"/>
    </location>
</feature>
<gene>
    <name evidence="4" type="ORF">Bathy02g02280</name>
</gene>
<feature type="compositionally biased region" description="Basic and acidic residues" evidence="2">
    <location>
        <begin position="63"/>
        <end position="74"/>
    </location>
</feature>
<dbReference type="GeneID" id="19017341"/>
<feature type="region of interest" description="Disordered" evidence="2">
    <location>
        <begin position="559"/>
        <end position="619"/>
    </location>
</feature>
<dbReference type="PANTHER" id="PTHR36968:SF5">
    <property type="entry name" value="HOMEOBOX-DDT DOMAIN PROTEIN RLT2"/>
    <property type="match status" value="1"/>
</dbReference>
<keyword evidence="5" id="KW-1185">Reference proteome</keyword>
<dbReference type="KEGG" id="bpg:Bathy02g02280"/>
<feature type="compositionally biased region" description="Gly residues" evidence="2">
    <location>
        <begin position="312"/>
        <end position="324"/>
    </location>
</feature>
<feature type="region of interest" description="Disordered" evidence="2">
    <location>
        <begin position="371"/>
        <end position="398"/>
    </location>
</feature>
<dbReference type="InterPro" id="IPR044977">
    <property type="entry name" value="RLT1-3"/>
</dbReference>
<evidence type="ECO:0000313" key="4">
    <source>
        <dbReference type="EMBL" id="CCO15092.1"/>
    </source>
</evidence>
<feature type="region of interest" description="Disordered" evidence="2">
    <location>
        <begin position="1"/>
        <end position="180"/>
    </location>
</feature>
<feature type="compositionally biased region" description="Acidic residues" evidence="2">
    <location>
        <begin position="151"/>
        <end position="160"/>
    </location>
</feature>
<protein>
    <recommendedName>
        <fullName evidence="3">HTH HARE-type domain-containing protein</fullName>
    </recommendedName>
</protein>
<evidence type="ECO:0000259" key="3">
    <source>
        <dbReference type="PROSITE" id="PS51913"/>
    </source>
</evidence>
<feature type="compositionally biased region" description="Low complexity" evidence="2">
    <location>
        <begin position="37"/>
        <end position="46"/>
    </location>
</feature>
<dbReference type="PANTHER" id="PTHR36968">
    <property type="entry name" value="HOMEOBOX-DDT DOMAIN PROTEIN RLT2"/>
    <property type="match status" value="1"/>
</dbReference>
<dbReference type="EMBL" id="FO082277">
    <property type="protein sequence ID" value="CCO15092.1"/>
    <property type="molecule type" value="Genomic_DNA"/>
</dbReference>
<dbReference type="InterPro" id="IPR007759">
    <property type="entry name" value="Asxl_HARE-HTH"/>
</dbReference>
<feature type="compositionally biased region" description="Basic and acidic residues" evidence="2">
    <location>
        <begin position="388"/>
        <end position="398"/>
    </location>
</feature>
<dbReference type="OrthoDB" id="6159439at2759"/>
<reference evidence="4 5" key="1">
    <citation type="submission" date="2011-10" db="EMBL/GenBank/DDBJ databases">
        <authorList>
            <person name="Genoscope - CEA"/>
        </authorList>
    </citation>
    <scope>NUCLEOTIDE SEQUENCE [LARGE SCALE GENOMIC DNA]</scope>
    <source>
        <strain evidence="4 5">RCC 1105</strain>
    </source>
</reference>
<feature type="compositionally biased region" description="Basic and acidic residues" evidence="2">
    <location>
        <begin position="17"/>
        <end position="29"/>
    </location>
</feature>
<feature type="compositionally biased region" description="Basic and acidic residues" evidence="2">
    <location>
        <begin position="138"/>
        <end position="150"/>
    </location>
</feature>